<keyword evidence="3" id="KW-1133">Transmembrane helix</keyword>
<keyword evidence="3" id="KW-0812">Transmembrane</keyword>
<name>A0A9D1HQX4_9FIRM</name>
<keyword evidence="1" id="KW-0547">Nucleotide-binding</keyword>
<evidence type="ECO:0000256" key="1">
    <source>
        <dbReference type="ARBA" id="ARBA00022741"/>
    </source>
</evidence>
<accession>A0A9D1HQX4</accession>
<dbReference type="InterPro" id="IPR005702">
    <property type="entry name" value="Wzc-like_C"/>
</dbReference>
<feature type="transmembrane region" description="Helical" evidence="3">
    <location>
        <begin position="188"/>
        <end position="209"/>
    </location>
</feature>
<feature type="domain" description="CobQ/CobB/MinD/ParA nucleotide binding" evidence="4">
    <location>
        <begin position="282"/>
        <end position="452"/>
    </location>
</feature>
<protein>
    <submittedName>
        <fullName evidence="5">P-loop NTPase</fullName>
    </submittedName>
</protein>
<organism evidence="5 6">
    <name type="scientific">Candidatus Fimiplasma intestinipullorum</name>
    <dbReference type="NCBI Taxonomy" id="2840825"/>
    <lineage>
        <taxon>Bacteria</taxon>
        <taxon>Bacillati</taxon>
        <taxon>Bacillota</taxon>
        <taxon>Clostridia</taxon>
        <taxon>Eubacteriales</taxon>
        <taxon>Candidatus Fimiplasma</taxon>
    </lineage>
</organism>
<reference evidence="5" key="1">
    <citation type="submission" date="2020-10" db="EMBL/GenBank/DDBJ databases">
        <authorList>
            <person name="Gilroy R."/>
        </authorList>
    </citation>
    <scope>NUCLEOTIDE SEQUENCE</scope>
    <source>
        <strain evidence="5">CHK195-11698</strain>
    </source>
</reference>
<dbReference type="PANTHER" id="PTHR32309">
    <property type="entry name" value="TYROSINE-PROTEIN KINASE"/>
    <property type="match status" value="1"/>
</dbReference>
<keyword evidence="3" id="KW-0472">Membrane</keyword>
<dbReference type="CDD" id="cd05387">
    <property type="entry name" value="BY-kinase"/>
    <property type="match status" value="1"/>
</dbReference>
<dbReference type="EMBL" id="DVMJ01000062">
    <property type="protein sequence ID" value="HIU13879.1"/>
    <property type="molecule type" value="Genomic_DNA"/>
</dbReference>
<reference evidence="5" key="2">
    <citation type="journal article" date="2021" name="PeerJ">
        <title>Extensive microbial diversity within the chicken gut microbiome revealed by metagenomics and culture.</title>
        <authorList>
            <person name="Gilroy R."/>
            <person name="Ravi A."/>
            <person name="Getino M."/>
            <person name="Pursley I."/>
            <person name="Horton D.L."/>
            <person name="Alikhan N.F."/>
            <person name="Baker D."/>
            <person name="Gharbi K."/>
            <person name="Hall N."/>
            <person name="Watson M."/>
            <person name="Adriaenssens E.M."/>
            <person name="Foster-Nyarko E."/>
            <person name="Jarju S."/>
            <person name="Secka A."/>
            <person name="Antonio M."/>
            <person name="Oren A."/>
            <person name="Chaudhuri R.R."/>
            <person name="La Ragione R."/>
            <person name="Hildebrand F."/>
            <person name="Pallen M.J."/>
        </authorList>
    </citation>
    <scope>NUCLEOTIDE SEQUENCE</scope>
    <source>
        <strain evidence="5">CHK195-11698</strain>
    </source>
</reference>
<dbReference type="PANTHER" id="PTHR32309:SF31">
    <property type="entry name" value="CAPSULAR EXOPOLYSACCHARIDE FAMILY"/>
    <property type="match status" value="1"/>
</dbReference>
<dbReference type="SUPFAM" id="SSF52540">
    <property type="entry name" value="P-loop containing nucleoside triphosphate hydrolases"/>
    <property type="match status" value="1"/>
</dbReference>
<evidence type="ECO:0000256" key="3">
    <source>
        <dbReference type="SAM" id="Phobius"/>
    </source>
</evidence>
<dbReference type="InterPro" id="IPR050445">
    <property type="entry name" value="Bact_polysacc_biosynth/exp"/>
</dbReference>
<dbReference type="InterPro" id="IPR027417">
    <property type="entry name" value="P-loop_NTPase"/>
</dbReference>
<dbReference type="AlphaFoldDB" id="A0A9D1HQX4"/>
<evidence type="ECO:0000259" key="4">
    <source>
        <dbReference type="Pfam" id="PF01656"/>
    </source>
</evidence>
<dbReference type="GO" id="GO:0005886">
    <property type="term" value="C:plasma membrane"/>
    <property type="evidence" value="ECO:0007669"/>
    <property type="project" value="TreeGrafter"/>
</dbReference>
<dbReference type="Gene3D" id="3.40.50.300">
    <property type="entry name" value="P-loop containing nucleotide triphosphate hydrolases"/>
    <property type="match status" value="1"/>
</dbReference>
<dbReference type="InterPro" id="IPR002586">
    <property type="entry name" value="CobQ/CobB/MinD/ParA_Nub-bd_dom"/>
</dbReference>
<keyword evidence="2" id="KW-0067">ATP-binding</keyword>
<feature type="transmembrane region" description="Helical" evidence="3">
    <location>
        <begin position="30"/>
        <end position="47"/>
    </location>
</feature>
<gene>
    <name evidence="5" type="ORF">IAD15_07415</name>
</gene>
<sequence length="493" mass="55962">MDEKELQQEEEVEIDLWVLFRDFFMGCVKFWWLVVLLAVIGAASMLFKDTGFYTPMYRSQATFTVTTNTSEDSNASYNFYYDSTTAQQLSLTFPYILSSDLLTDAIMEDMGTTSINGSISASVISDSNMITMSVISSDPQDAHDILESAIKVYPDVARFVIGATRFNMIDAPTLPTEPYNQPHYTVNFAKGALIGAGIGFAFIIVYAFLRKTVHKEEELRQSINLKCIASIPNLKQKRRKKQRKQPLPSILDRRIDPYFIENMDSLYLRIMREMNERKGKTILITSTVSGEGKSLISLNLAYELAKNKRHILLIDADLRKQDLREQLHLPTDGEGLESLQDGVEAAVKSINYLEDSGIYFLGGSHISKDPSGLLSSKEMDTFMKYMKEYMDFVIIDAPPCEGFEDALILENYADGVLYIVKQDYVQKRRIIDSISMLSETQADLIGYVFNGVSHMMRGYGYGRYGSYGYYQRYGRYGKSYGYGHDQEKANASE</sequence>
<dbReference type="GO" id="GO:0004713">
    <property type="term" value="F:protein tyrosine kinase activity"/>
    <property type="evidence" value="ECO:0007669"/>
    <property type="project" value="TreeGrafter"/>
</dbReference>
<dbReference type="Pfam" id="PF01656">
    <property type="entry name" value="CbiA"/>
    <property type="match status" value="1"/>
</dbReference>
<evidence type="ECO:0000256" key="2">
    <source>
        <dbReference type="ARBA" id="ARBA00022840"/>
    </source>
</evidence>
<dbReference type="Proteomes" id="UP000824175">
    <property type="component" value="Unassembled WGS sequence"/>
</dbReference>
<proteinExistence type="predicted"/>
<evidence type="ECO:0000313" key="5">
    <source>
        <dbReference type="EMBL" id="HIU13879.1"/>
    </source>
</evidence>
<comment type="caution">
    <text evidence="5">The sequence shown here is derived from an EMBL/GenBank/DDBJ whole genome shotgun (WGS) entry which is preliminary data.</text>
</comment>
<evidence type="ECO:0000313" key="6">
    <source>
        <dbReference type="Proteomes" id="UP000824175"/>
    </source>
</evidence>